<proteinExistence type="predicted"/>
<dbReference type="RefSeq" id="WP_129001633.1">
    <property type="nucleotide sequence ID" value="NZ_SDHZ01000001.1"/>
</dbReference>
<reference evidence="1 2" key="1">
    <citation type="submission" date="2019-01" db="EMBL/GenBank/DDBJ databases">
        <title>Filimonas sp. strain TTM-71.</title>
        <authorList>
            <person name="Chen W.-M."/>
        </authorList>
    </citation>
    <scope>NUCLEOTIDE SEQUENCE [LARGE SCALE GENOMIC DNA]</scope>
    <source>
        <strain evidence="1 2">TTM-71</strain>
    </source>
</reference>
<name>A0A4Q1D942_9BACT</name>
<dbReference type="OrthoDB" id="675672at2"/>
<organism evidence="1 2">
    <name type="scientific">Filimonas effusa</name>
    <dbReference type="NCBI Taxonomy" id="2508721"/>
    <lineage>
        <taxon>Bacteria</taxon>
        <taxon>Pseudomonadati</taxon>
        <taxon>Bacteroidota</taxon>
        <taxon>Chitinophagia</taxon>
        <taxon>Chitinophagales</taxon>
        <taxon>Chitinophagaceae</taxon>
        <taxon>Filimonas</taxon>
    </lineage>
</organism>
<sequence length="129" mass="14820">MRPTRIHIARLLSFVVALQILNMSVFMQDFDPIDIHAESIGEINEINSVVEYVAEIVLQNENALPEYHQDNIEHKDLQAHKHVPIKLITFSDLVTVVPVPIARYTYQHPINDSRLCFFVKEINPPPPKA</sequence>
<dbReference type="EMBL" id="SDHZ01000001">
    <property type="protein sequence ID" value="RXK85882.1"/>
    <property type="molecule type" value="Genomic_DNA"/>
</dbReference>
<gene>
    <name evidence="1" type="ORF">ESB13_03470</name>
</gene>
<protein>
    <submittedName>
        <fullName evidence="1">Uncharacterized protein</fullName>
    </submittedName>
</protein>
<evidence type="ECO:0000313" key="2">
    <source>
        <dbReference type="Proteomes" id="UP000290545"/>
    </source>
</evidence>
<dbReference type="Proteomes" id="UP000290545">
    <property type="component" value="Unassembled WGS sequence"/>
</dbReference>
<accession>A0A4Q1D942</accession>
<evidence type="ECO:0000313" key="1">
    <source>
        <dbReference type="EMBL" id="RXK85882.1"/>
    </source>
</evidence>
<dbReference type="AlphaFoldDB" id="A0A4Q1D942"/>
<comment type="caution">
    <text evidence="1">The sequence shown here is derived from an EMBL/GenBank/DDBJ whole genome shotgun (WGS) entry which is preliminary data.</text>
</comment>
<keyword evidence="2" id="KW-1185">Reference proteome</keyword>